<sequence length="172" mass="19089">MRSLLVEKNSQLPILGQQPPPPLVNISSVKGLLDINLPSLPRPSPSDKCSSLPRSASQQPTVPVIIHTPDFAQLRSSGGSRQQWPSQLVYQPKLNSLLHLCRNATVSQLLKVKRRGDREDALRRTGEKLRGCHEALSRSAAEWKASETVWLSQGVKVRKTRGCHKGHRGKKD</sequence>
<evidence type="ECO:0000313" key="3">
    <source>
        <dbReference type="Proteomes" id="UP001152798"/>
    </source>
</evidence>
<accession>A0A9P0EBA4</accession>
<protein>
    <submittedName>
        <fullName evidence="2">Uncharacterized protein</fullName>
    </submittedName>
</protein>
<name>A0A9P0EBA4_NEZVI</name>
<proteinExistence type="predicted"/>
<keyword evidence="3" id="KW-1185">Reference proteome</keyword>
<evidence type="ECO:0000256" key="1">
    <source>
        <dbReference type="SAM" id="MobiDB-lite"/>
    </source>
</evidence>
<feature type="region of interest" description="Disordered" evidence="1">
    <location>
        <begin position="40"/>
        <end position="60"/>
    </location>
</feature>
<feature type="compositionally biased region" description="Polar residues" evidence="1">
    <location>
        <begin position="47"/>
        <end position="60"/>
    </location>
</feature>
<evidence type="ECO:0000313" key="2">
    <source>
        <dbReference type="EMBL" id="CAH1393293.1"/>
    </source>
</evidence>
<organism evidence="2 3">
    <name type="scientific">Nezara viridula</name>
    <name type="common">Southern green stink bug</name>
    <name type="synonym">Cimex viridulus</name>
    <dbReference type="NCBI Taxonomy" id="85310"/>
    <lineage>
        <taxon>Eukaryota</taxon>
        <taxon>Metazoa</taxon>
        <taxon>Ecdysozoa</taxon>
        <taxon>Arthropoda</taxon>
        <taxon>Hexapoda</taxon>
        <taxon>Insecta</taxon>
        <taxon>Pterygota</taxon>
        <taxon>Neoptera</taxon>
        <taxon>Paraneoptera</taxon>
        <taxon>Hemiptera</taxon>
        <taxon>Heteroptera</taxon>
        <taxon>Panheteroptera</taxon>
        <taxon>Pentatomomorpha</taxon>
        <taxon>Pentatomoidea</taxon>
        <taxon>Pentatomidae</taxon>
        <taxon>Pentatominae</taxon>
        <taxon>Nezara</taxon>
    </lineage>
</organism>
<reference evidence="2" key="1">
    <citation type="submission" date="2022-01" db="EMBL/GenBank/DDBJ databases">
        <authorList>
            <person name="King R."/>
        </authorList>
    </citation>
    <scope>NUCLEOTIDE SEQUENCE</scope>
</reference>
<dbReference type="AlphaFoldDB" id="A0A9P0EBA4"/>
<gene>
    <name evidence="2" type="ORF">NEZAVI_LOCUS3990</name>
</gene>
<dbReference type="Proteomes" id="UP001152798">
    <property type="component" value="Chromosome 2"/>
</dbReference>
<dbReference type="EMBL" id="OV725078">
    <property type="protein sequence ID" value="CAH1393293.1"/>
    <property type="molecule type" value="Genomic_DNA"/>
</dbReference>